<accession>A0AAV6NFM3</accession>
<comment type="caution">
    <text evidence="1">The sequence shown here is derived from an EMBL/GenBank/DDBJ whole genome shotgun (WGS) entry which is preliminary data.</text>
</comment>
<evidence type="ECO:0008006" key="3">
    <source>
        <dbReference type="Google" id="ProtNLM"/>
    </source>
</evidence>
<sequence>MPLLASASLSLLSASTFSASKYITGSILLLPLTITMLMLPPPPINSYRCFLLLNLSLEYYNTLSLLPFYVQ</sequence>
<evidence type="ECO:0000313" key="2">
    <source>
        <dbReference type="Proteomes" id="UP000685013"/>
    </source>
</evidence>
<dbReference type="EMBL" id="JAGKQH010000006">
    <property type="protein sequence ID" value="KAG6597023.1"/>
    <property type="molecule type" value="Genomic_DNA"/>
</dbReference>
<gene>
    <name evidence="1" type="ORF">SDJN03_10203</name>
</gene>
<feature type="non-terminal residue" evidence="1">
    <location>
        <position position="1"/>
    </location>
</feature>
<dbReference type="Proteomes" id="UP000685013">
    <property type="component" value="Chromosome 6"/>
</dbReference>
<protein>
    <recommendedName>
        <fullName evidence="3">Secreted protein</fullName>
    </recommendedName>
</protein>
<dbReference type="AlphaFoldDB" id="A0AAV6NFM3"/>
<name>A0AAV6NFM3_9ROSI</name>
<proteinExistence type="predicted"/>
<reference evidence="1 2" key="1">
    <citation type="journal article" date="2021" name="Hortic Res">
        <title>The domestication of Cucurbita argyrosperma as revealed by the genome of its wild relative.</title>
        <authorList>
            <person name="Barrera-Redondo J."/>
            <person name="Sanchez-de la Vega G."/>
            <person name="Aguirre-Liguori J.A."/>
            <person name="Castellanos-Morales G."/>
            <person name="Gutierrez-Guerrero Y.T."/>
            <person name="Aguirre-Dugua X."/>
            <person name="Aguirre-Planter E."/>
            <person name="Tenaillon M.I."/>
            <person name="Lira-Saade R."/>
            <person name="Eguiarte L.E."/>
        </authorList>
    </citation>
    <scope>NUCLEOTIDE SEQUENCE [LARGE SCALE GENOMIC DNA]</scope>
    <source>
        <strain evidence="1">JBR-2021</strain>
    </source>
</reference>
<keyword evidence="2" id="KW-1185">Reference proteome</keyword>
<evidence type="ECO:0000313" key="1">
    <source>
        <dbReference type="EMBL" id="KAG6597023.1"/>
    </source>
</evidence>
<organism evidence="1 2">
    <name type="scientific">Cucurbita argyrosperma subsp. sororia</name>
    <dbReference type="NCBI Taxonomy" id="37648"/>
    <lineage>
        <taxon>Eukaryota</taxon>
        <taxon>Viridiplantae</taxon>
        <taxon>Streptophyta</taxon>
        <taxon>Embryophyta</taxon>
        <taxon>Tracheophyta</taxon>
        <taxon>Spermatophyta</taxon>
        <taxon>Magnoliopsida</taxon>
        <taxon>eudicotyledons</taxon>
        <taxon>Gunneridae</taxon>
        <taxon>Pentapetalae</taxon>
        <taxon>rosids</taxon>
        <taxon>fabids</taxon>
        <taxon>Cucurbitales</taxon>
        <taxon>Cucurbitaceae</taxon>
        <taxon>Cucurbiteae</taxon>
        <taxon>Cucurbita</taxon>
    </lineage>
</organism>